<name>A0A9W9IX70_9EURO</name>
<comment type="caution">
    <text evidence="1">The sequence shown here is derived from an EMBL/GenBank/DDBJ whole genome shotgun (WGS) entry which is preliminary data.</text>
</comment>
<dbReference type="EMBL" id="JAPQKQ010000008">
    <property type="protein sequence ID" value="KAJ5186410.1"/>
    <property type="molecule type" value="Genomic_DNA"/>
</dbReference>
<proteinExistence type="predicted"/>
<protein>
    <submittedName>
        <fullName evidence="1">Uncharacterized protein</fullName>
    </submittedName>
</protein>
<organism evidence="1 2">
    <name type="scientific">Penicillium cf. viridicatum</name>
    <dbReference type="NCBI Taxonomy" id="2972119"/>
    <lineage>
        <taxon>Eukaryota</taxon>
        <taxon>Fungi</taxon>
        <taxon>Dikarya</taxon>
        <taxon>Ascomycota</taxon>
        <taxon>Pezizomycotina</taxon>
        <taxon>Eurotiomycetes</taxon>
        <taxon>Eurotiomycetidae</taxon>
        <taxon>Eurotiales</taxon>
        <taxon>Aspergillaceae</taxon>
        <taxon>Penicillium</taxon>
    </lineage>
</organism>
<dbReference type="AlphaFoldDB" id="A0A9W9IX70"/>
<accession>A0A9W9IX70</accession>
<evidence type="ECO:0000313" key="2">
    <source>
        <dbReference type="Proteomes" id="UP001150942"/>
    </source>
</evidence>
<reference evidence="1" key="1">
    <citation type="submission" date="2022-11" db="EMBL/GenBank/DDBJ databases">
        <authorList>
            <person name="Petersen C."/>
        </authorList>
    </citation>
    <scope>NUCLEOTIDE SEQUENCE</scope>
    <source>
        <strain evidence="1">IBT 20477</strain>
    </source>
</reference>
<sequence length="254" mass="29741">MSAEHTRDWSTLLPAERPTGQIDQAFQLPEIVCFTLYQFRCVLEHPSNYVTWRNDIYQILKVHRLHRLIDSGIARPYKDSPNARRWQELSIEVRKWISWNLNPILVRMIVKEIARAELADEFMLGADTVVRELARSPEQDSGDVSNGLFNLIRCERSDYSSARQFVHRVMEYYTHTLNMKMGIPPFVPLLLLLDAIQRDVGEEFVNERYDQLDGMNNVSQDVTNEYFENVYFDVLEHLDSMGQTAEEAFHPLTE</sequence>
<gene>
    <name evidence="1" type="ORF">N7449_011174</name>
</gene>
<dbReference type="Proteomes" id="UP001150942">
    <property type="component" value="Unassembled WGS sequence"/>
</dbReference>
<keyword evidence="2" id="KW-1185">Reference proteome</keyword>
<reference evidence="1" key="2">
    <citation type="journal article" date="2023" name="IMA Fungus">
        <title>Comparative genomic study of the Penicillium genus elucidates a diverse pangenome and 15 lateral gene transfer events.</title>
        <authorList>
            <person name="Petersen C."/>
            <person name="Sorensen T."/>
            <person name="Nielsen M.R."/>
            <person name="Sondergaard T.E."/>
            <person name="Sorensen J.L."/>
            <person name="Fitzpatrick D.A."/>
            <person name="Frisvad J.C."/>
            <person name="Nielsen K.L."/>
        </authorList>
    </citation>
    <scope>NUCLEOTIDE SEQUENCE</scope>
    <source>
        <strain evidence="1">IBT 20477</strain>
    </source>
</reference>
<evidence type="ECO:0000313" key="1">
    <source>
        <dbReference type="EMBL" id="KAJ5186410.1"/>
    </source>
</evidence>
<dbReference type="OrthoDB" id="4259427at2759"/>